<dbReference type="Gene3D" id="1.20.5.340">
    <property type="match status" value="1"/>
</dbReference>
<protein>
    <submittedName>
        <fullName evidence="2">Uncharacterized protein</fullName>
    </submittedName>
</protein>
<accession>A0ABT6H8P6</accession>
<reference evidence="2 3" key="1">
    <citation type="submission" date="2023-04" db="EMBL/GenBank/DDBJ databases">
        <title>Ectobacillus antri isolated from activated sludge.</title>
        <authorList>
            <person name="Yan P."/>
            <person name="Liu X."/>
        </authorList>
    </citation>
    <scope>NUCLEOTIDE SEQUENCE [LARGE SCALE GENOMIC DNA]</scope>
    <source>
        <strain evidence="2 3">C18H</strain>
    </source>
</reference>
<feature type="coiled-coil region" evidence="1">
    <location>
        <begin position="122"/>
        <end position="198"/>
    </location>
</feature>
<gene>
    <name evidence="2" type="ORF">P6P90_14155</name>
</gene>
<organism evidence="2 3">
    <name type="scientific">Ectobacillus antri</name>
    <dbReference type="NCBI Taxonomy" id="2486280"/>
    <lineage>
        <taxon>Bacteria</taxon>
        <taxon>Bacillati</taxon>
        <taxon>Bacillota</taxon>
        <taxon>Bacilli</taxon>
        <taxon>Bacillales</taxon>
        <taxon>Bacillaceae</taxon>
        <taxon>Ectobacillus</taxon>
    </lineage>
</organism>
<evidence type="ECO:0000256" key="1">
    <source>
        <dbReference type="SAM" id="Coils"/>
    </source>
</evidence>
<dbReference type="EMBL" id="JARULN010000018">
    <property type="protein sequence ID" value="MDG5755089.1"/>
    <property type="molecule type" value="Genomic_DNA"/>
</dbReference>
<evidence type="ECO:0000313" key="2">
    <source>
        <dbReference type="EMBL" id="MDG5755089.1"/>
    </source>
</evidence>
<keyword evidence="1" id="KW-0175">Coiled coil</keyword>
<evidence type="ECO:0000313" key="3">
    <source>
        <dbReference type="Proteomes" id="UP001218246"/>
    </source>
</evidence>
<proteinExistence type="predicted"/>
<dbReference type="Proteomes" id="UP001218246">
    <property type="component" value="Unassembled WGS sequence"/>
</dbReference>
<dbReference type="RefSeq" id="WP_278018486.1">
    <property type="nucleotide sequence ID" value="NZ_JARRRY010000017.1"/>
</dbReference>
<name>A0ABT6H8P6_9BACI</name>
<sequence length="324" mass="38247">MEKELWKWIFQEMDEEKLYQIMKKTDITINGFRKVDREMLRRLRTKVIAHLLKPRLLARVQSVLGDMNLQHAWPKTKQELLHEMKDFKRGAEVLAGLLLSEEEEQLQMAEQLYKSLQAPVASQEIENPIQSLQNIIRNLEEKVKKQDGKVKELSKDLLQVEQALKNKETEIKKAEGEIQELKKRIQEEKERNLVYEYEQKLHEQETLKLREELHRVMKESHKQQIEIETLRAPQAFLISPEPQKTIAVLGDLAELATDKAEVFLSNEAIQQAIGTEVLSSFEYVCLLRFTMTPSLLRKVKKSVRTEQIKEFYNMHEFVRWEASI</sequence>
<comment type="caution">
    <text evidence="2">The sequence shown here is derived from an EMBL/GenBank/DDBJ whole genome shotgun (WGS) entry which is preliminary data.</text>
</comment>
<keyword evidence="3" id="KW-1185">Reference proteome</keyword>